<dbReference type="SUPFAM" id="SSF54593">
    <property type="entry name" value="Glyoxalase/Bleomycin resistance protein/Dihydroxybiphenyl dioxygenase"/>
    <property type="match status" value="1"/>
</dbReference>
<dbReference type="PANTHER" id="PTHR35908:SF1">
    <property type="entry name" value="CONSERVED PROTEIN"/>
    <property type="match status" value="1"/>
</dbReference>
<keyword evidence="2" id="KW-0456">Lyase</keyword>
<dbReference type="GO" id="GO:0016829">
    <property type="term" value="F:lyase activity"/>
    <property type="evidence" value="ECO:0007669"/>
    <property type="project" value="UniProtKB-KW"/>
</dbReference>
<dbReference type="Proteomes" id="UP000320085">
    <property type="component" value="Unassembled WGS sequence"/>
</dbReference>
<dbReference type="InterPro" id="IPR041581">
    <property type="entry name" value="Glyoxalase_6"/>
</dbReference>
<name>A0A543PNX1_9MICO</name>
<gene>
    <name evidence="2" type="ORF">FHX52_2460</name>
</gene>
<dbReference type="Pfam" id="PF18029">
    <property type="entry name" value="Glyoxalase_6"/>
    <property type="match status" value="1"/>
</dbReference>
<comment type="caution">
    <text evidence="2">The sequence shown here is derived from an EMBL/GenBank/DDBJ whole genome shotgun (WGS) entry which is preliminary data.</text>
</comment>
<evidence type="ECO:0000313" key="2">
    <source>
        <dbReference type="EMBL" id="TQN45760.1"/>
    </source>
</evidence>
<dbReference type="InterPro" id="IPR029068">
    <property type="entry name" value="Glyas_Bleomycin-R_OHBP_Dase"/>
</dbReference>
<evidence type="ECO:0000313" key="3">
    <source>
        <dbReference type="Proteomes" id="UP000320085"/>
    </source>
</evidence>
<organism evidence="2 3">
    <name type="scientific">Humibacillus xanthopallidus</name>
    <dbReference type="NCBI Taxonomy" id="412689"/>
    <lineage>
        <taxon>Bacteria</taxon>
        <taxon>Bacillati</taxon>
        <taxon>Actinomycetota</taxon>
        <taxon>Actinomycetes</taxon>
        <taxon>Micrococcales</taxon>
        <taxon>Intrasporangiaceae</taxon>
        <taxon>Humibacillus</taxon>
    </lineage>
</organism>
<evidence type="ECO:0000259" key="1">
    <source>
        <dbReference type="PROSITE" id="PS51819"/>
    </source>
</evidence>
<dbReference type="PROSITE" id="PS51819">
    <property type="entry name" value="VOC"/>
    <property type="match status" value="1"/>
</dbReference>
<reference evidence="2 3" key="1">
    <citation type="submission" date="2019-06" db="EMBL/GenBank/DDBJ databases">
        <title>Sequencing the genomes of 1000 actinobacteria strains.</title>
        <authorList>
            <person name="Klenk H.-P."/>
        </authorList>
    </citation>
    <scope>NUCLEOTIDE SEQUENCE [LARGE SCALE GENOMIC DNA]</scope>
    <source>
        <strain evidence="2 3">DSM 21776</strain>
    </source>
</reference>
<dbReference type="CDD" id="cd06587">
    <property type="entry name" value="VOC"/>
    <property type="match status" value="1"/>
</dbReference>
<dbReference type="Gene3D" id="3.10.180.10">
    <property type="entry name" value="2,3-Dihydroxybiphenyl 1,2-Dioxygenase, domain 1"/>
    <property type="match status" value="1"/>
</dbReference>
<accession>A0A543PNX1</accession>
<dbReference type="InterPro" id="IPR037523">
    <property type="entry name" value="VOC_core"/>
</dbReference>
<dbReference type="RefSeq" id="WP_185747261.1">
    <property type="nucleotide sequence ID" value="NZ_BAAAQC010000010.1"/>
</dbReference>
<dbReference type="EMBL" id="VFQF01000002">
    <property type="protein sequence ID" value="TQN45760.1"/>
    <property type="molecule type" value="Genomic_DNA"/>
</dbReference>
<protein>
    <submittedName>
        <fullName evidence="2">Putative enzyme related to lactoylglutathione lyase</fullName>
    </submittedName>
</protein>
<feature type="domain" description="VOC" evidence="1">
    <location>
        <begin position="25"/>
        <end position="145"/>
    </location>
</feature>
<sequence length="151" mass="16102">MSDSAAASGANDSEAANDAKDVTVRFDCIALDCADPAGVARFYADLIGGTVRGEGDEDGDWFDVLWDGPRISTQLAPNHESPDWPRGQQQAHLDFVVADVASAHERVLALGGTALDPVEPPQPAPERGFRVYADPAGHPFCLCRPTREAWG</sequence>
<dbReference type="AlphaFoldDB" id="A0A543PNX1"/>
<dbReference type="PANTHER" id="PTHR35908">
    <property type="entry name" value="HYPOTHETICAL FUSION PROTEIN"/>
    <property type="match status" value="1"/>
</dbReference>
<proteinExistence type="predicted"/>